<dbReference type="RefSeq" id="WP_004076149.1">
    <property type="nucleotide sequence ID" value="NZ_CM001436.1"/>
</dbReference>
<sequence>MSLIKAGITSVCIVFALIAAYQAYLNPSVALQAGILVIVLLIIPALLFFGSKDLLKRGEMAALWLLIFVFAGYGVLKAGGML</sequence>
<reference evidence="2 3" key="1">
    <citation type="submission" date="2011-10" db="EMBL/GenBank/DDBJ databases">
        <title>The Improved High-Quality Draft genome of Methanoplanus limicola DSM 2279.</title>
        <authorList>
            <consortium name="US DOE Joint Genome Institute (JGI-PGF)"/>
            <person name="Lucas S."/>
            <person name="Copeland A."/>
            <person name="Lapidus A."/>
            <person name="Glavina del Rio T."/>
            <person name="Dalin E."/>
            <person name="Tice H."/>
            <person name="Bruce D."/>
            <person name="Goodwin L."/>
            <person name="Pitluck S."/>
            <person name="Peters L."/>
            <person name="Mikhailova N."/>
            <person name="Lu M."/>
            <person name="Kyrpides N."/>
            <person name="Mavromatis K."/>
            <person name="Ivanova N."/>
            <person name="Markowitz V."/>
            <person name="Cheng J.-F."/>
            <person name="Hugenholtz P."/>
            <person name="Woyke T."/>
            <person name="Wu D."/>
            <person name="Wirth R."/>
            <person name="Brambilla E.-M."/>
            <person name="Klenk H.-P."/>
            <person name="Eisen J.A."/>
        </authorList>
    </citation>
    <scope>NUCLEOTIDE SEQUENCE [LARGE SCALE GENOMIC DNA]</scope>
    <source>
        <strain evidence="2 3">DSM 2279</strain>
    </source>
</reference>
<dbReference type="Proteomes" id="UP000005741">
    <property type="component" value="Chromosome"/>
</dbReference>
<gene>
    <name evidence="2" type="ORF">Metlim_0369</name>
</gene>
<keyword evidence="3" id="KW-1185">Reference proteome</keyword>
<evidence type="ECO:0000313" key="2">
    <source>
        <dbReference type="EMBL" id="EHQ34510.1"/>
    </source>
</evidence>
<proteinExistence type="predicted"/>
<dbReference type="STRING" id="937775.Metlim_0369"/>
<keyword evidence="1" id="KW-1133">Transmembrane helix</keyword>
<name>H1Z134_9EURY</name>
<dbReference type="AlphaFoldDB" id="H1Z134"/>
<dbReference type="InParanoid" id="H1Z134"/>
<dbReference type="EMBL" id="CM001436">
    <property type="protein sequence ID" value="EHQ34510.1"/>
    <property type="molecule type" value="Genomic_DNA"/>
</dbReference>
<feature type="transmembrane region" description="Helical" evidence="1">
    <location>
        <begin position="61"/>
        <end position="80"/>
    </location>
</feature>
<dbReference type="HOGENOM" id="CLU_2550290_0_0_2"/>
<organism evidence="2 3">
    <name type="scientific">Methanoplanus limicola DSM 2279</name>
    <dbReference type="NCBI Taxonomy" id="937775"/>
    <lineage>
        <taxon>Archaea</taxon>
        <taxon>Methanobacteriati</taxon>
        <taxon>Methanobacteriota</taxon>
        <taxon>Stenosarchaea group</taxon>
        <taxon>Methanomicrobia</taxon>
        <taxon>Methanomicrobiales</taxon>
        <taxon>Methanomicrobiaceae</taxon>
        <taxon>Methanoplanus</taxon>
    </lineage>
</organism>
<feature type="transmembrane region" description="Helical" evidence="1">
    <location>
        <begin position="30"/>
        <end position="49"/>
    </location>
</feature>
<keyword evidence="1" id="KW-0472">Membrane</keyword>
<dbReference type="OrthoDB" id="111792at2157"/>
<evidence type="ECO:0000256" key="1">
    <source>
        <dbReference type="SAM" id="Phobius"/>
    </source>
</evidence>
<evidence type="ECO:0000313" key="3">
    <source>
        <dbReference type="Proteomes" id="UP000005741"/>
    </source>
</evidence>
<keyword evidence="1" id="KW-0812">Transmembrane</keyword>
<feature type="transmembrane region" description="Helical" evidence="1">
    <location>
        <begin position="7"/>
        <end position="24"/>
    </location>
</feature>
<accession>H1Z134</accession>
<protein>
    <submittedName>
        <fullName evidence="2">Uncharacterized protein</fullName>
    </submittedName>
</protein>